<dbReference type="Gene3D" id="3.40.50.150">
    <property type="entry name" value="Vaccinia Virus protein VP39"/>
    <property type="match status" value="1"/>
</dbReference>
<dbReference type="InterPro" id="IPR030382">
    <property type="entry name" value="MeTrfase_TRM5/TYW2"/>
</dbReference>
<proteinExistence type="predicted"/>
<keyword evidence="4" id="KW-0949">S-adenosyl-L-methionine</keyword>
<keyword evidence="2 7" id="KW-0489">Methyltransferase</keyword>
<evidence type="ECO:0000256" key="2">
    <source>
        <dbReference type="ARBA" id="ARBA00022603"/>
    </source>
</evidence>
<dbReference type="SUPFAM" id="SSF53335">
    <property type="entry name" value="S-adenosyl-L-methionine-dependent methyltransferases"/>
    <property type="match status" value="1"/>
</dbReference>
<keyword evidence="3 7" id="KW-0808">Transferase</keyword>
<reference evidence="7" key="1">
    <citation type="journal article" date="2020" name="mSystems">
        <title>Genome- and Community-Level Interaction Insights into Carbon Utilization and Element Cycling Functions of Hydrothermarchaeota in Hydrothermal Sediment.</title>
        <authorList>
            <person name="Zhou Z."/>
            <person name="Liu Y."/>
            <person name="Xu W."/>
            <person name="Pan J."/>
            <person name="Luo Z.H."/>
            <person name="Li M."/>
        </authorList>
    </citation>
    <scope>NUCLEOTIDE SEQUENCE [LARGE SCALE GENOMIC DNA]</scope>
    <source>
        <strain evidence="7">SpSt-123</strain>
    </source>
</reference>
<dbReference type="PANTHER" id="PTHR23245:SF36">
    <property type="entry name" value="TRNA (GUANINE(37)-N1)-METHYLTRANSFERASE"/>
    <property type="match status" value="1"/>
</dbReference>
<dbReference type="PROSITE" id="PS51684">
    <property type="entry name" value="SAM_MT_TRM5_TYW2"/>
    <property type="match status" value="1"/>
</dbReference>
<organism evidence="7">
    <name type="scientific">Fervidicoccus fontis</name>
    <dbReference type="NCBI Taxonomy" id="683846"/>
    <lineage>
        <taxon>Archaea</taxon>
        <taxon>Thermoproteota</taxon>
        <taxon>Thermoprotei</taxon>
        <taxon>Fervidicoccales</taxon>
        <taxon>Fervidicoccaceae</taxon>
        <taxon>Fervidicoccus</taxon>
    </lineage>
</organism>
<dbReference type="PANTHER" id="PTHR23245">
    <property type="entry name" value="TRNA METHYLTRANSFERASE"/>
    <property type="match status" value="1"/>
</dbReference>
<dbReference type="InterPro" id="IPR056744">
    <property type="entry name" value="TRM5/TYW2-like_N"/>
</dbReference>
<evidence type="ECO:0000313" key="7">
    <source>
        <dbReference type="EMBL" id="HDS11001.1"/>
    </source>
</evidence>
<dbReference type="GO" id="GO:0008175">
    <property type="term" value="F:tRNA methyltransferase activity"/>
    <property type="evidence" value="ECO:0007669"/>
    <property type="project" value="TreeGrafter"/>
</dbReference>
<dbReference type="Gene3D" id="3.30.300.110">
    <property type="entry name" value="Met-10+ protein-like domains"/>
    <property type="match status" value="1"/>
</dbReference>
<dbReference type="GO" id="GO:0005737">
    <property type="term" value="C:cytoplasm"/>
    <property type="evidence" value="ECO:0007669"/>
    <property type="project" value="TreeGrafter"/>
</dbReference>
<gene>
    <name evidence="7" type="ORF">ENO04_05265</name>
</gene>
<accession>A0A7C1EAB7</accession>
<keyword evidence="5" id="KW-0819">tRNA processing</keyword>
<dbReference type="AlphaFoldDB" id="A0A7C1EAB7"/>
<dbReference type="InterPro" id="IPR029063">
    <property type="entry name" value="SAM-dependent_MTases_sf"/>
</dbReference>
<dbReference type="GO" id="GO:0002939">
    <property type="term" value="P:tRNA N1-guanine methylation"/>
    <property type="evidence" value="ECO:0007669"/>
    <property type="project" value="TreeGrafter"/>
</dbReference>
<keyword evidence="1" id="KW-0963">Cytoplasm</keyword>
<dbReference type="EMBL" id="DSDY01000158">
    <property type="protein sequence ID" value="HDS11001.1"/>
    <property type="molecule type" value="Genomic_DNA"/>
</dbReference>
<evidence type="ECO:0000256" key="1">
    <source>
        <dbReference type="ARBA" id="ARBA00022490"/>
    </source>
</evidence>
<evidence type="ECO:0000259" key="6">
    <source>
        <dbReference type="PROSITE" id="PS51684"/>
    </source>
</evidence>
<comment type="caution">
    <text evidence="7">The sequence shown here is derived from an EMBL/GenBank/DDBJ whole genome shotgun (WGS) entry which is preliminary data.</text>
</comment>
<dbReference type="Pfam" id="PF02475">
    <property type="entry name" value="TRM5-TYW2_MTfase"/>
    <property type="match status" value="1"/>
</dbReference>
<dbReference type="InterPro" id="IPR056743">
    <property type="entry name" value="TRM5-TYW2-like_MTfase"/>
</dbReference>
<protein>
    <submittedName>
        <fullName evidence="7">Class I SAM-dependent methyltransferase family protein</fullName>
    </submittedName>
</protein>
<evidence type="ECO:0000256" key="3">
    <source>
        <dbReference type="ARBA" id="ARBA00022679"/>
    </source>
</evidence>
<evidence type="ECO:0000256" key="5">
    <source>
        <dbReference type="ARBA" id="ARBA00022694"/>
    </source>
</evidence>
<evidence type="ECO:0000256" key="4">
    <source>
        <dbReference type="ARBA" id="ARBA00022691"/>
    </source>
</evidence>
<name>A0A7C1EAB7_9CREN</name>
<sequence>MRERILKELLPKYRLEAAVSASFDLIGDILILRKRPGYELDLNQLKRLGEELLTRFRYVKTIFIDVAGVKGEHRTRELVFLAGEPKTRTIYKEHGLSFHVDVVEAYISPRLSYEHVRVARLVREGEVVVNMFAGVGSFSIFIAKLSKPLVVYSIDINPVAYELMVENIRLNNVESIVKPILGDAAEVTRKQLAGLSDRVLMPLPNMFEKFYCSALASLKNEGFIHAYEFLHVDKNKSKQEALDKGFSQIKSILQSCGEDIHVKLTLKRVVRTVGPRWIQGVFDIYIKKNY</sequence>
<dbReference type="Pfam" id="PF25133">
    <property type="entry name" value="TYW2_N_2"/>
    <property type="match status" value="1"/>
</dbReference>
<feature type="domain" description="SAM-dependent methyltransferase TRM5/TYW2-type" evidence="6">
    <location>
        <begin position="23"/>
        <end position="288"/>
    </location>
</feature>